<gene>
    <name evidence="1" type="ORF">CES85_3424</name>
</gene>
<accession>A0A248UM75</accession>
<dbReference type="EMBL" id="CP022605">
    <property type="protein sequence ID" value="ASV87953.1"/>
    <property type="molecule type" value="Genomic_DNA"/>
</dbReference>
<dbReference type="KEGG" id="och:CES85_3424"/>
<dbReference type="Proteomes" id="UP000215256">
    <property type="component" value="Plasmid unnamed1"/>
</dbReference>
<sequence length="40" mass="4243">MATIVLAYPEISLRGVAAEFNNMGEKRLSNLSSMTLAATA</sequence>
<keyword evidence="1" id="KW-0614">Plasmid</keyword>
<proteinExistence type="predicted"/>
<dbReference type="AlphaFoldDB" id="A0A248UM75"/>
<protein>
    <submittedName>
        <fullName evidence="1">Uncharacterized protein</fullName>
    </submittedName>
</protein>
<reference evidence="1 2" key="1">
    <citation type="submission" date="2017-07" db="EMBL/GenBank/DDBJ databases">
        <title>Phylogenetic study on the rhizospheric bacterium Ochrobactrum sp. A44.</title>
        <authorList>
            <person name="Krzyzanowska D.M."/>
            <person name="Ossowicki A."/>
            <person name="Rajewska M."/>
            <person name="Maciag T."/>
            <person name="Kaczynski Z."/>
            <person name="Czerwicka M."/>
            <person name="Jafra S."/>
        </authorList>
    </citation>
    <scope>NUCLEOTIDE SEQUENCE [LARGE SCALE GENOMIC DNA]</scope>
    <source>
        <strain evidence="1 2">A44</strain>
        <plasmid evidence="1 2">unnamed1</plasmid>
    </source>
</reference>
<evidence type="ECO:0000313" key="1">
    <source>
        <dbReference type="EMBL" id="ASV87953.1"/>
    </source>
</evidence>
<organism evidence="1 2">
    <name type="scientific">Ochrobactrum quorumnocens</name>
    <dbReference type="NCBI Taxonomy" id="271865"/>
    <lineage>
        <taxon>Bacteria</taxon>
        <taxon>Pseudomonadati</taxon>
        <taxon>Pseudomonadota</taxon>
        <taxon>Alphaproteobacteria</taxon>
        <taxon>Hyphomicrobiales</taxon>
        <taxon>Brucellaceae</taxon>
        <taxon>Brucella/Ochrobactrum group</taxon>
        <taxon>Ochrobactrum</taxon>
    </lineage>
</organism>
<geneLocation type="plasmid" evidence="1 2">
    <name>unnamed1</name>
</geneLocation>
<evidence type="ECO:0000313" key="2">
    <source>
        <dbReference type="Proteomes" id="UP000215256"/>
    </source>
</evidence>
<name>A0A248UM75_9HYPH</name>